<evidence type="ECO:0000313" key="2">
    <source>
        <dbReference type="Proteomes" id="UP000241426"/>
    </source>
</evidence>
<dbReference type="AlphaFoldDB" id="A0A2T3KLJ6"/>
<proteinExistence type="predicted"/>
<sequence>MINQYSVLIRITSTTLETFPFNPRFTPATKKKVHFIHLVVKDNASNRTYEHKSRLRRNTNNMVMLSKKIEELDKYKNINELLTAEGDHWQIKATHEAPVAIH</sequence>
<dbReference type="RefSeq" id="WP_107289191.1">
    <property type="nucleotide sequence ID" value="NZ_PYNF01000003.1"/>
</dbReference>
<reference evidence="1 2" key="1">
    <citation type="submission" date="2018-01" db="EMBL/GenBank/DDBJ databases">
        <title>Whole genome sequencing of Histamine producing bacteria.</title>
        <authorList>
            <person name="Butler K."/>
        </authorList>
    </citation>
    <scope>NUCLEOTIDE SEQUENCE [LARGE SCALE GENOMIC DNA]</scope>
    <source>
        <strain evidence="1 2">FS-7.2</strain>
    </source>
</reference>
<dbReference type="EMBL" id="PYNF01000003">
    <property type="protein sequence ID" value="PSV00561.1"/>
    <property type="molecule type" value="Genomic_DNA"/>
</dbReference>
<evidence type="ECO:0000313" key="1">
    <source>
        <dbReference type="EMBL" id="PSV00561.1"/>
    </source>
</evidence>
<protein>
    <submittedName>
        <fullName evidence="1">Uncharacterized protein</fullName>
    </submittedName>
</protein>
<dbReference type="Proteomes" id="UP000241426">
    <property type="component" value="Unassembled WGS sequence"/>
</dbReference>
<accession>A0A2T3KLJ6</accession>
<organism evidence="1 2">
    <name type="scientific">Photobacterium kishitanii</name>
    <dbReference type="NCBI Taxonomy" id="318456"/>
    <lineage>
        <taxon>Bacteria</taxon>
        <taxon>Pseudomonadati</taxon>
        <taxon>Pseudomonadota</taxon>
        <taxon>Gammaproteobacteria</taxon>
        <taxon>Vibrionales</taxon>
        <taxon>Vibrionaceae</taxon>
        <taxon>Photobacterium</taxon>
    </lineage>
</organism>
<gene>
    <name evidence="1" type="ORF">C9J27_05345</name>
</gene>
<comment type="caution">
    <text evidence="1">The sequence shown here is derived from an EMBL/GenBank/DDBJ whole genome shotgun (WGS) entry which is preliminary data.</text>
</comment>
<name>A0A2T3KLJ6_9GAMM</name>